<dbReference type="InterPro" id="IPR006059">
    <property type="entry name" value="SBP"/>
</dbReference>
<feature type="chain" id="PRO_5038688740" evidence="4">
    <location>
        <begin position="25"/>
        <end position="431"/>
    </location>
</feature>
<accession>A0A7U3VNY5</accession>
<reference evidence="5 6" key="1">
    <citation type="journal article" date="2010" name="J. Bacteriol.">
        <title>Biochemical characterization of a novel indole prenyltransferase from Streptomyces sp. SN-593.</title>
        <authorList>
            <person name="Takahashi S."/>
            <person name="Takagi H."/>
            <person name="Toyoda A."/>
            <person name="Uramoto M."/>
            <person name="Nogawa T."/>
            <person name="Ueki M."/>
            <person name="Sakaki Y."/>
            <person name="Osada H."/>
        </authorList>
    </citation>
    <scope>NUCLEOTIDE SEQUENCE [LARGE SCALE GENOMIC DNA]</scope>
    <source>
        <strain evidence="5 6">SN-593</strain>
    </source>
</reference>
<reference evidence="5 6" key="2">
    <citation type="journal article" date="2011" name="J. Antibiot.">
        <title>Furaquinocins I and J: novel polyketide isoprenoid hybrid compounds from Streptomyces reveromyceticus SN-593.</title>
        <authorList>
            <person name="Panthee S."/>
            <person name="Takahashi S."/>
            <person name="Takagi H."/>
            <person name="Nogawa T."/>
            <person name="Oowada E."/>
            <person name="Uramoto M."/>
            <person name="Osada H."/>
        </authorList>
    </citation>
    <scope>NUCLEOTIDE SEQUENCE [LARGE SCALE GENOMIC DNA]</scope>
    <source>
        <strain evidence="5 6">SN-593</strain>
    </source>
</reference>
<comment type="similarity">
    <text evidence="1">Belongs to the bacterial solute-binding protein 1 family.</text>
</comment>
<dbReference type="PANTHER" id="PTHR43649:SF12">
    <property type="entry name" value="DIACETYLCHITOBIOSE BINDING PROTEIN DASA"/>
    <property type="match status" value="1"/>
</dbReference>
<feature type="signal peptide" evidence="4">
    <location>
        <begin position="1"/>
        <end position="24"/>
    </location>
</feature>
<dbReference type="GO" id="GO:0055085">
    <property type="term" value="P:transmembrane transport"/>
    <property type="evidence" value="ECO:0007669"/>
    <property type="project" value="InterPro"/>
</dbReference>
<proteinExistence type="inferred from homology"/>
<keyword evidence="6" id="KW-1185">Reference proteome</keyword>
<evidence type="ECO:0000256" key="1">
    <source>
        <dbReference type="ARBA" id="ARBA00008520"/>
    </source>
</evidence>
<dbReference type="InterPro" id="IPR006061">
    <property type="entry name" value="SBP_1_CS"/>
</dbReference>
<dbReference type="Gene3D" id="3.40.190.10">
    <property type="entry name" value="Periplasmic binding protein-like II"/>
    <property type="match status" value="1"/>
</dbReference>
<dbReference type="PROSITE" id="PS01037">
    <property type="entry name" value="SBP_BACTERIAL_1"/>
    <property type="match status" value="1"/>
</dbReference>
<gene>
    <name evidence="5" type="ORF">RVR_4256</name>
</gene>
<reference evidence="5 6" key="3">
    <citation type="journal article" date="2011" name="Nat. Chem. Biol.">
        <title>Reveromycin A biosynthesis uses RevG and RevJ for stereospecific spiroacetal formation.</title>
        <authorList>
            <person name="Takahashi S."/>
            <person name="Toyoda A."/>
            <person name="Sekiyama Y."/>
            <person name="Takagi H."/>
            <person name="Nogawa T."/>
            <person name="Uramoto M."/>
            <person name="Suzuki R."/>
            <person name="Koshino H."/>
            <person name="Kumano T."/>
            <person name="Panthee S."/>
            <person name="Dairi T."/>
            <person name="Ishikawa J."/>
            <person name="Ikeda H."/>
            <person name="Sakaki Y."/>
            <person name="Osada H."/>
        </authorList>
    </citation>
    <scope>NUCLEOTIDE SEQUENCE [LARGE SCALE GENOMIC DNA]</scope>
    <source>
        <strain evidence="5 6">SN-593</strain>
    </source>
</reference>
<keyword evidence="2" id="KW-0813">Transport</keyword>
<reference evidence="5 6" key="4">
    <citation type="journal article" date="2020" name="Sci. Rep.">
        <title>beta-carboline chemical signals induce reveromycin production through a LuxR family regulator in Streptomyces sp. SN-593.</title>
        <authorList>
            <person name="Panthee S."/>
            <person name="Kito N."/>
            <person name="Hayashi T."/>
            <person name="Shimizu T."/>
            <person name="Ishikawa J."/>
            <person name="Hamamoto H."/>
            <person name="Osada H."/>
            <person name="Takahashi S."/>
        </authorList>
    </citation>
    <scope>NUCLEOTIDE SEQUENCE [LARGE SCALE GENOMIC DNA]</scope>
    <source>
        <strain evidence="5 6">SN-593</strain>
    </source>
</reference>
<dbReference type="PANTHER" id="PTHR43649">
    <property type="entry name" value="ARABINOSE-BINDING PROTEIN-RELATED"/>
    <property type="match status" value="1"/>
</dbReference>
<dbReference type="AlphaFoldDB" id="A0A7U3VNY5"/>
<name>A0A7U3VNY5_9ACTN</name>
<dbReference type="RefSeq" id="WP_202234351.1">
    <property type="nucleotide sequence ID" value="NZ_AP018365.1"/>
</dbReference>
<keyword evidence="3 4" id="KW-0732">Signal</keyword>
<dbReference type="CDD" id="cd13585">
    <property type="entry name" value="PBP2_TMBP_like"/>
    <property type="match status" value="1"/>
</dbReference>
<organism evidence="5 6">
    <name type="scientific">Actinacidiphila reveromycinica</name>
    <dbReference type="NCBI Taxonomy" id="659352"/>
    <lineage>
        <taxon>Bacteria</taxon>
        <taxon>Bacillati</taxon>
        <taxon>Actinomycetota</taxon>
        <taxon>Actinomycetes</taxon>
        <taxon>Kitasatosporales</taxon>
        <taxon>Streptomycetaceae</taxon>
        <taxon>Actinacidiphila</taxon>
    </lineage>
</organism>
<dbReference type="InterPro" id="IPR050490">
    <property type="entry name" value="Bact_solute-bd_prot1"/>
</dbReference>
<sequence length="431" mass="46343">MRTRRLRLTSLALSAACLLTACLAGCSNGSGSGDDTDVSLRMTVWSNDASQTALFDSIAAAYRKTHPDIRSITFDYLPIDNYTTALTTQIAGSNPPDMAWVLERDAPDFVSSGALTDLTPTLRKTPGYQYDDLTPAATKLWKQDGDLYAYPFSTSPFGMFYNKDLLKKAGVTSTPDQLVAAHQWTWQNAEKTAAQVVAHTDKQGLVVRDWDYKTWIELASLWRGWGADAWSADGRTCGFDTPQMRQAMTFLHDAIFTDKALPGPGETADFFAGESALTVTQISRATLLADHPFDWGIVPLPSGPAGASQVIGQAGIGVMAKGAHKQQAADFLAYFSDPANSAKLARYFPPARTSQLTTAALAKANPLFTAQQLQDVVIDGIKDGAVLPSHEDSAKIANLVQNALDPMWKAGANVDSVLAGVCKAIKPALSE</sequence>
<protein>
    <submittedName>
        <fullName evidence="5">Putative sugar ABC transporter substrate-binding protein</fullName>
    </submittedName>
</protein>
<evidence type="ECO:0000256" key="4">
    <source>
        <dbReference type="SAM" id="SignalP"/>
    </source>
</evidence>
<evidence type="ECO:0000313" key="5">
    <source>
        <dbReference type="EMBL" id="BBA98172.1"/>
    </source>
</evidence>
<evidence type="ECO:0000256" key="2">
    <source>
        <dbReference type="ARBA" id="ARBA00022448"/>
    </source>
</evidence>
<dbReference type="Proteomes" id="UP000595703">
    <property type="component" value="Chromosome"/>
</dbReference>
<dbReference type="EMBL" id="AP018365">
    <property type="protein sequence ID" value="BBA98172.1"/>
    <property type="molecule type" value="Genomic_DNA"/>
</dbReference>
<evidence type="ECO:0000313" key="6">
    <source>
        <dbReference type="Proteomes" id="UP000595703"/>
    </source>
</evidence>
<dbReference type="KEGG" id="arev:RVR_4256"/>
<dbReference type="SUPFAM" id="SSF53850">
    <property type="entry name" value="Periplasmic binding protein-like II"/>
    <property type="match status" value="1"/>
</dbReference>
<dbReference type="PROSITE" id="PS51257">
    <property type="entry name" value="PROKAR_LIPOPROTEIN"/>
    <property type="match status" value="1"/>
</dbReference>
<evidence type="ECO:0000256" key="3">
    <source>
        <dbReference type="ARBA" id="ARBA00022729"/>
    </source>
</evidence>
<dbReference type="Pfam" id="PF01547">
    <property type="entry name" value="SBP_bac_1"/>
    <property type="match status" value="1"/>
</dbReference>